<accession>A0A1T4SQM4</accession>
<evidence type="ECO:0000313" key="3">
    <source>
        <dbReference type="Proteomes" id="UP000190135"/>
    </source>
</evidence>
<dbReference type="InterPro" id="IPR036291">
    <property type="entry name" value="NAD(P)-bd_dom_sf"/>
</dbReference>
<sequence>MDLGLKNRVALITGATGGIGFATASLLSQEGVRLILSDIEVNRLKSDAESLPSETLVVAADVTRQSDVETLARNARGRFGAIDIVIHTSGITGAKGDPLDMTDEDYREAWEVDFFSAVRLARVTVPAMRSRGWGRFVCITSENAVQPYWEEATYNTAKAALSAFVKNLSYREARHGVLCNTIAPAFIETPMTDDMMKQRAEKLGVSFDEAVASFLEEERPGIAMKRRGKADEVAAAIALVVSERGSFINGSNLRVDGGSVQAVQN</sequence>
<keyword evidence="3" id="KW-1185">Reference proteome</keyword>
<dbReference type="AlphaFoldDB" id="A0A1T4SQM4"/>
<dbReference type="Pfam" id="PF13561">
    <property type="entry name" value="adh_short_C2"/>
    <property type="match status" value="1"/>
</dbReference>
<comment type="similarity">
    <text evidence="1">Belongs to the short-chain dehydrogenases/reductases (SDR) family.</text>
</comment>
<dbReference type="InterPro" id="IPR002347">
    <property type="entry name" value="SDR_fam"/>
</dbReference>
<dbReference type="FunFam" id="3.40.50.720:FF:000084">
    <property type="entry name" value="Short-chain dehydrogenase reductase"/>
    <property type="match status" value="1"/>
</dbReference>
<dbReference type="InterPro" id="IPR020904">
    <property type="entry name" value="Sc_DH/Rdtase_CS"/>
</dbReference>
<dbReference type="PANTHER" id="PTHR42879:SF6">
    <property type="entry name" value="NADPH-DEPENDENT REDUCTASE BACG"/>
    <property type="match status" value="1"/>
</dbReference>
<gene>
    <name evidence="2" type="ORF">SAMN05428963_11335</name>
</gene>
<dbReference type="OrthoDB" id="9793325at2"/>
<dbReference type="PANTHER" id="PTHR42879">
    <property type="entry name" value="3-OXOACYL-(ACYL-CARRIER-PROTEIN) REDUCTASE"/>
    <property type="match status" value="1"/>
</dbReference>
<name>A0A1T4SQM4_9HYPH</name>
<dbReference type="Proteomes" id="UP000190135">
    <property type="component" value="Unassembled WGS sequence"/>
</dbReference>
<protein>
    <submittedName>
        <fullName evidence="2">NAD(P)-dependent dehydrogenase, short-chain alcohol dehydrogenase family</fullName>
    </submittedName>
</protein>
<reference evidence="2 3" key="1">
    <citation type="submission" date="2017-02" db="EMBL/GenBank/DDBJ databases">
        <authorList>
            <person name="Peterson S.W."/>
        </authorList>
    </citation>
    <scope>NUCLEOTIDE SEQUENCE [LARGE SCALE GENOMIC DNA]</scope>
    <source>
        <strain evidence="2 3">USBA 369</strain>
    </source>
</reference>
<organism evidence="2 3">
    <name type="scientific">Consotaella salsifontis</name>
    <dbReference type="NCBI Taxonomy" id="1365950"/>
    <lineage>
        <taxon>Bacteria</taxon>
        <taxon>Pseudomonadati</taxon>
        <taxon>Pseudomonadota</taxon>
        <taxon>Alphaproteobacteria</taxon>
        <taxon>Hyphomicrobiales</taxon>
        <taxon>Aurantimonadaceae</taxon>
        <taxon>Consotaella</taxon>
    </lineage>
</organism>
<dbReference type="PROSITE" id="PS00061">
    <property type="entry name" value="ADH_SHORT"/>
    <property type="match status" value="1"/>
</dbReference>
<dbReference type="RefSeq" id="WP_078709538.1">
    <property type="nucleotide sequence ID" value="NZ_FUXL01000013.1"/>
</dbReference>
<proteinExistence type="inferred from homology"/>
<dbReference type="SUPFAM" id="SSF51735">
    <property type="entry name" value="NAD(P)-binding Rossmann-fold domains"/>
    <property type="match status" value="1"/>
</dbReference>
<evidence type="ECO:0000256" key="1">
    <source>
        <dbReference type="ARBA" id="ARBA00006484"/>
    </source>
</evidence>
<dbReference type="Gene3D" id="3.40.50.720">
    <property type="entry name" value="NAD(P)-binding Rossmann-like Domain"/>
    <property type="match status" value="1"/>
</dbReference>
<evidence type="ECO:0000313" key="2">
    <source>
        <dbReference type="EMBL" id="SKA30580.1"/>
    </source>
</evidence>
<dbReference type="PRINTS" id="PR00081">
    <property type="entry name" value="GDHRDH"/>
</dbReference>
<dbReference type="STRING" id="1365950.SAMN05428963_11335"/>
<dbReference type="EMBL" id="FUXL01000013">
    <property type="protein sequence ID" value="SKA30580.1"/>
    <property type="molecule type" value="Genomic_DNA"/>
</dbReference>
<dbReference type="GO" id="GO:0032787">
    <property type="term" value="P:monocarboxylic acid metabolic process"/>
    <property type="evidence" value="ECO:0007669"/>
    <property type="project" value="UniProtKB-ARBA"/>
</dbReference>
<dbReference type="InterPro" id="IPR050259">
    <property type="entry name" value="SDR"/>
</dbReference>